<evidence type="ECO:0000256" key="2">
    <source>
        <dbReference type="SAM" id="Phobius"/>
    </source>
</evidence>
<dbReference type="PANTHER" id="PTHR42037:SF1">
    <property type="match status" value="1"/>
</dbReference>
<feature type="region of interest" description="Disordered" evidence="1">
    <location>
        <begin position="475"/>
        <end position="497"/>
    </location>
</feature>
<protein>
    <submittedName>
        <fullName evidence="3">Uncharacterized protein</fullName>
    </submittedName>
</protein>
<keyword evidence="2" id="KW-0472">Membrane</keyword>
<name>A0A5N7B141_9EURO</name>
<gene>
    <name evidence="3" type="ORF">BDV26DRAFT_295608</name>
</gene>
<feature type="transmembrane region" description="Helical" evidence="2">
    <location>
        <begin position="521"/>
        <end position="540"/>
    </location>
</feature>
<dbReference type="Proteomes" id="UP000326198">
    <property type="component" value="Unassembled WGS sequence"/>
</dbReference>
<keyword evidence="4" id="KW-1185">Reference proteome</keyword>
<dbReference type="AlphaFoldDB" id="A0A5N7B141"/>
<evidence type="ECO:0000313" key="4">
    <source>
        <dbReference type="Proteomes" id="UP000326198"/>
    </source>
</evidence>
<reference evidence="3 4" key="1">
    <citation type="submission" date="2019-04" db="EMBL/GenBank/DDBJ databases">
        <title>Friends and foes A comparative genomics studyof 23 Aspergillus species from section Flavi.</title>
        <authorList>
            <consortium name="DOE Joint Genome Institute"/>
            <person name="Kjaerbolling I."/>
            <person name="Vesth T."/>
            <person name="Frisvad J.C."/>
            <person name="Nybo J.L."/>
            <person name="Theobald S."/>
            <person name="Kildgaard S."/>
            <person name="Isbrandt T."/>
            <person name="Kuo A."/>
            <person name="Sato A."/>
            <person name="Lyhne E.K."/>
            <person name="Kogle M.E."/>
            <person name="Wiebenga A."/>
            <person name="Kun R.S."/>
            <person name="Lubbers R.J."/>
            <person name="Makela M.R."/>
            <person name="Barry K."/>
            <person name="Chovatia M."/>
            <person name="Clum A."/>
            <person name="Daum C."/>
            <person name="Haridas S."/>
            <person name="He G."/>
            <person name="LaButti K."/>
            <person name="Lipzen A."/>
            <person name="Mondo S."/>
            <person name="Riley R."/>
            <person name="Salamov A."/>
            <person name="Simmons B.A."/>
            <person name="Magnuson J.K."/>
            <person name="Henrissat B."/>
            <person name="Mortensen U.H."/>
            <person name="Larsen T.O."/>
            <person name="Devries R.P."/>
            <person name="Grigoriev I.V."/>
            <person name="Machida M."/>
            <person name="Baker S.E."/>
            <person name="Andersen M.R."/>
        </authorList>
    </citation>
    <scope>NUCLEOTIDE SEQUENCE [LARGE SCALE GENOMIC DNA]</scope>
    <source>
        <strain evidence="3 4">IBT 29228</strain>
    </source>
</reference>
<sequence>MAPKPTSSASYLQHRPKELRRLYEPLALLCALRRQIAEQRSIQSEGDGGWRGALQHYRDFLDALVRLATIKQGYNLAITAVKDGEEVIILVAGNQDVTDDVVPFLNTMLEMVTRGRHASTDGETRNSELLNISNYAMSCQNDNIFAIYQRLFVEFAPVCIPEITARLQKLEGNPHYSLDFPDWFKDHFFGEDRMALLETDMPALVRNCFSAYQEGRFEIFERLIRQGDEFTERFEEFYQLLRDLVMPIEMCDLLFESAIAMWQDLEIEIDVRHVPPSERMRVPLVKSKLNLESIANRMFSDGERFEQLSKSLRLHVPLPTRLIEQLKHYQETGFTQVHPELRVVDYFDKDLGLQYFGNGGMYIATSKPCCFLCSQYMAHRRNHHIRESDPNDIDIQWRLPDILDVESIARFEEQRIILRKITERIRTDAESLVLSCRPESSELTDDDSSQSTSPSIETDMVAQELSDMEIREYPNPSRCPPSIGSGEHPSVERWHDSDNEDDGEIVVFKGRQRHDFWSRNTAFFFFFSNLFFALVVSLLSG</sequence>
<accession>A0A5N7B141</accession>
<dbReference type="Pfam" id="PF14441">
    <property type="entry name" value="OTT_1508_deam"/>
    <property type="match status" value="1"/>
</dbReference>
<evidence type="ECO:0000256" key="1">
    <source>
        <dbReference type="SAM" id="MobiDB-lite"/>
    </source>
</evidence>
<keyword evidence="2" id="KW-1133">Transmembrane helix</keyword>
<dbReference type="EMBL" id="ML736274">
    <property type="protein sequence ID" value="KAE8374850.1"/>
    <property type="molecule type" value="Genomic_DNA"/>
</dbReference>
<keyword evidence="2" id="KW-0812">Transmembrane</keyword>
<proteinExistence type="predicted"/>
<dbReference type="OrthoDB" id="4851849at2759"/>
<organism evidence="3 4">
    <name type="scientific">Aspergillus bertholletiae</name>
    <dbReference type="NCBI Taxonomy" id="1226010"/>
    <lineage>
        <taxon>Eukaryota</taxon>
        <taxon>Fungi</taxon>
        <taxon>Dikarya</taxon>
        <taxon>Ascomycota</taxon>
        <taxon>Pezizomycotina</taxon>
        <taxon>Eurotiomycetes</taxon>
        <taxon>Eurotiomycetidae</taxon>
        <taxon>Eurotiales</taxon>
        <taxon>Aspergillaceae</taxon>
        <taxon>Aspergillus</taxon>
        <taxon>Aspergillus subgen. Circumdati</taxon>
    </lineage>
</organism>
<dbReference type="PANTHER" id="PTHR42037">
    <property type="match status" value="1"/>
</dbReference>
<dbReference type="InterPro" id="IPR027796">
    <property type="entry name" value="OTT_1508_deam-like"/>
</dbReference>
<feature type="region of interest" description="Disordered" evidence="1">
    <location>
        <begin position="437"/>
        <end position="457"/>
    </location>
</feature>
<evidence type="ECO:0000313" key="3">
    <source>
        <dbReference type="EMBL" id="KAE8374850.1"/>
    </source>
</evidence>